<dbReference type="PROSITE" id="PS01175">
    <property type="entry name" value="RIBONUCLEASE_II"/>
    <property type="match status" value="1"/>
</dbReference>
<sequence>MQTKRRTLQRGITVDGPKSRDLDDAIYWEKRGTQWYVEVSISDVGAQTALLSPYDAEAYTQAYTLYFRSGNRPMWPRSYSDDQLSLLPNQPRLTLTKKITLDQDLNVIEFEIEPTILVSQARMTYEQVDAILNDNEHQFHQQWTDGVELALRLLNQRREKGALALFDLHDGYMTTEEGEVIHIPQGRFYRAYILVQEFMILANRVTTETLKNAGWYFLFRNHQADPELNRDYLTKAVTALDLEPTVELIQQLISVTNSLMGRAKYSPYCESHFGLNLDAYAHWTSPIRRYVDVINQRILHAWLDGKQNPYTLQELERIAQHLNQRMNEIRDHNNDYFRQQRTRILANCTAEQILELEPGFFSAMVKRLIDGTFELTPERANGIIQRIQADSIRLANIGCLLLYTAGKSEHWMMVKQTAFDWLTEHPELGPQVWIAARSILDLPPYERIHLHRESARGRFCYQASVEIYQMSFKGESTVAHQKRQAERLAFLSLIATIASISYKVPQEVAPMSIITENPKSKLFELCQKHGWAFPEFNITQTGPSHDPTFSGTATLTISSDTYVSDEVSASQRKEAERLMSQSLFEKIPSDFFESNSGPSVETTVTRNPIGALQEWCQGNGYPMPVYAFEQSGADHAPIFKATCTITIDGEPQSWEGLYSAKKEAKKLAAAEACQALLPH</sequence>
<gene>
    <name evidence="3" type="ORF">KC571_01745</name>
</gene>
<dbReference type="InterPro" id="IPR022966">
    <property type="entry name" value="RNase_II/R_CS"/>
</dbReference>
<dbReference type="SUPFAM" id="SSF50249">
    <property type="entry name" value="Nucleic acid-binding proteins"/>
    <property type="match status" value="1"/>
</dbReference>
<feature type="domain" description="DRBM" evidence="2">
    <location>
        <begin position="517"/>
        <end position="589"/>
    </location>
</feature>
<dbReference type="GO" id="GO:0003723">
    <property type="term" value="F:RNA binding"/>
    <property type="evidence" value="ECO:0007669"/>
    <property type="project" value="UniProtKB-UniRule"/>
</dbReference>
<dbReference type="PANTHER" id="PTHR23355">
    <property type="entry name" value="RIBONUCLEASE"/>
    <property type="match status" value="1"/>
</dbReference>
<accession>A0A955RP67</accession>
<reference evidence="3" key="1">
    <citation type="submission" date="2020-04" db="EMBL/GenBank/DDBJ databases">
        <authorList>
            <person name="Zhang T."/>
        </authorList>
    </citation>
    <scope>NUCLEOTIDE SEQUENCE</scope>
    <source>
        <strain evidence="3">HKST-UBA01</strain>
    </source>
</reference>
<evidence type="ECO:0000256" key="1">
    <source>
        <dbReference type="PROSITE-ProRule" id="PRU00266"/>
    </source>
</evidence>
<dbReference type="SMART" id="SM00955">
    <property type="entry name" value="RNB"/>
    <property type="match status" value="1"/>
</dbReference>
<comment type="caution">
    <text evidence="3">The sequence shown here is derived from an EMBL/GenBank/DDBJ whole genome shotgun (WGS) entry which is preliminary data.</text>
</comment>
<dbReference type="InterPro" id="IPR001900">
    <property type="entry name" value="RNase_II/R"/>
</dbReference>
<keyword evidence="1" id="KW-0694">RNA-binding</keyword>
<dbReference type="EMBL" id="JAGQKX010000031">
    <property type="protein sequence ID" value="MCA9390101.1"/>
    <property type="molecule type" value="Genomic_DNA"/>
</dbReference>
<dbReference type="SUPFAM" id="SSF54768">
    <property type="entry name" value="dsRNA-binding domain-like"/>
    <property type="match status" value="2"/>
</dbReference>
<dbReference type="SMART" id="SM00358">
    <property type="entry name" value="DSRM"/>
    <property type="match status" value="2"/>
</dbReference>
<dbReference type="GO" id="GO:0004540">
    <property type="term" value="F:RNA nuclease activity"/>
    <property type="evidence" value="ECO:0007669"/>
    <property type="project" value="InterPro"/>
</dbReference>
<proteinExistence type="predicted"/>
<dbReference type="GO" id="GO:0005829">
    <property type="term" value="C:cytosol"/>
    <property type="evidence" value="ECO:0007669"/>
    <property type="project" value="TreeGrafter"/>
</dbReference>
<dbReference type="PANTHER" id="PTHR23355:SF37">
    <property type="entry name" value="EXORIBONUCLEASE 2"/>
    <property type="match status" value="1"/>
</dbReference>
<dbReference type="InterPro" id="IPR012340">
    <property type="entry name" value="NA-bd_OB-fold"/>
</dbReference>
<dbReference type="Gene3D" id="3.30.160.20">
    <property type="match status" value="2"/>
</dbReference>
<dbReference type="PROSITE" id="PS50137">
    <property type="entry name" value="DS_RBD"/>
    <property type="match status" value="2"/>
</dbReference>
<evidence type="ECO:0000313" key="4">
    <source>
        <dbReference type="Proteomes" id="UP000701698"/>
    </source>
</evidence>
<dbReference type="InterPro" id="IPR050180">
    <property type="entry name" value="RNR_Ribonuclease"/>
</dbReference>
<evidence type="ECO:0000259" key="2">
    <source>
        <dbReference type="PROSITE" id="PS50137"/>
    </source>
</evidence>
<dbReference type="InterPro" id="IPR014720">
    <property type="entry name" value="dsRBD_dom"/>
</dbReference>
<dbReference type="Pfam" id="PF00773">
    <property type="entry name" value="RNB"/>
    <property type="match status" value="1"/>
</dbReference>
<feature type="domain" description="DRBM" evidence="2">
    <location>
        <begin position="607"/>
        <end position="678"/>
    </location>
</feature>
<protein>
    <submittedName>
        <fullName evidence="3">RNB domain-containing ribonuclease</fullName>
    </submittedName>
</protein>
<dbReference type="Proteomes" id="UP000701698">
    <property type="component" value="Unassembled WGS sequence"/>
</dbReference>
<evidence type="ECO:0000313" key="3">
    <source>
        <dbReference type="EMBL" id="MCA9390101.1"/>
    </source>
</evidence>
<dbReference type="Pfam" id="PF00035">
    <property type="entry name" value="dsrm"/>
    <property type="match status" value="2"/>
</dbReference>
<organism evidence="3 4">
    <name type="scientific">candidate division WWE3 bacterium</name>
    <dbReference type="NCBI Taxonomy" id="2053526"/>
    <lineage>
        <taxon>Bacteria</taxon>
        <taxon>Katanobacteria</taxon>
    </lineage>
</organism>
<name>A0A955RP67_UNCKA</name>
<dbReference type="GO" id="GO:0006402">
    <property type="term" value="P:mRNA catabolic process"/>
    <property type="evidence" value="ECO:0007669"/>
    <property type="project" value="TreeGrafter"/>
</dbReference>
<reference evidence="3" key="2">
    <citation type="journal article" date="2021" name="Microbiome">
        <title>Successional dynamics and alternative stable states in a saline activated sludge microbial community over 9 years.</title>
        <authorList>
            <person name="Wang Y."/>
            <person name="Ye J."/>
            <person name="Ju F."/>
            <person name="Liu L."/>
            <person name="Boyd J.A."/>
            <person name="Deng Y."/>
            <person name="Parks D.H."/>
            <person name="Jiang X."/>
            <person name="Yin X."/>
            <person name="Woodcroft B.J."/>
            <person name="Tyson G.W."/>
            <person name="Hugenholtz P."/>
            <person name="Polz M.F."/>
            <person name="Zhang T."/>
        </authorList>
    </citation>
    <scope>NUCLEOTIDE SEQUENCE</scope>
    <source>
        <strain evidence="3">HKST-UBA01</strain>
    </source>
</reference>
<dbReference type="AlphaFoldDB" id="A0A955RP67"/>